<keyword evidence="3" id="KW-0808">Transferase</keyword>
<dbReference type="PROSITE" id="PS51873">
    <property type="entry name" value="TRIAD"/>
    <property type="match status" value="1"/>
</dbReference>
<evidence type="ECO:0000313" key="12">
    <source>
        <dbReference type="EMBL" id="CAL5137920.1"/>
    </source>
</evidence>
<organism evidence="12 13">
    <name type="scientific">Calicophoron daubneyi</name>
    <name type="common">Rumen fluke</name>
    <name type="synonym">Paramphistomum daubneyi</name>
    <dbReference type="NCBI Taxonomy" id="300641"/>
    <lineage>
        <taxon>Eukaryota</taxon>
        <taxon>Metazoa</taxon>
        <taxon>Spiralia</taxon>
        <taxon>Lophotrochozoa</taxon>
        <taxon>Platyhelminthes</taxon>
        <taxon>Trematoda</taxon>
        <taxon>Digenea</taxon>
        <taxon>Plagiorchiida</taxon>
        <taxon>Pronocephalata</taxon>
        <taxon>Paramphistomoidea</taxon>
        <taxon>Paramphistomidae</taxon>
        <taxon>Calicophoron</taxon>
    </lineage>
</organism>
<feature type="domain" description="RING-type" evidence="11">
    <location>
        <begin position="64"/>
        <end position="347"/>
    </location>
</feature>
<protein>
    <recommendedName>
        <fullName evidence="2">RBR-type E3 ubiquitin transferase</fullName>
        <ecNumber evidence="2">2.3.2.31</ecNumber>
    </recommendedName>
</protein>
<keyword evidence="6" id="KW-0863">Zinc-finger</keyword>
<dbReference type="EMBL" id="CAXLJL010000456">
    <property type="protein sequence ID" value="CAL5137920.1"/>
    <property type="molecule type" value="Genomic_DNA"/>
</dbReference>
<dbReference type="GO" id="GO:0016567">
    <property type="term" value="P:protein ubiquitination"/>
    <property type="evidence" value="ECO:0007669"/>
    <property type="project" value="InterPro"/>
</dbReference>
<dbReference type="Pfam" id="PF22191">
    <property type="entry name" value="IBR_1"/>
    <property type="match status" value="1"/>
</dbReference>
<reference evidence="12" key="1">
    <citation type="submission" date="2024-06" db="EMBL/GenBank/DDBJ databases">
        <authorList>
            <person name="Liu X."/>
            <person name="Lenzi L."/>
            <person name="Haldenby T S."/>
            <person name="Uol C."/>
        </authorList>
    </citation>
    <scope>NUCLEOTIDE SEQUENCE</scope>
</reference>
<feature type="transmembrane region" description="Helical" evidence="10">
    <location>
        <begin position="359"/>
        <end position="392"/>
    </location>
</feature>
<dbReference type="GO" id="GO:0008270">
    <property type="term" value="F:zinc ion binding"/>
    <property type="evidence" value="ECO:0007669"/>
    <property type="project" value="UniProtKB-KW"/>
</dbReference>
<keyword evidence="4" id="KW-0479">Metal-binding</keyword>
<name>A0AAV2TME0_CALDB</name>
<gene>
    <name evidence="12" type="ORF">CDAUBV1_LOCUS12398</name>
</gene>
<keyword evidence="10" id="KW-1133">Transmembrane helix</keyword>
<comment type="catalytic activity">
    <reaction evidence="1">
        <text>[E2 ubiquitin-conjugating enzyme]-S-ubiquitinyl-L-cysteine + [acceptor protein]-L-lysine = [E2 ubiquitin-conjugating enzyme]-L-cysteine + [acceptor protein]-N(6)-ubiquitinyl-L-lysine.</text>
        <dbReference type="EC" id="2.3.2.31"/>
    </reaction>
</comment>
<keyword evidence="5" id="KW-0677">Repeat</keyword>
<feature type="compositionally biased region" description="Basic and acidic residues" evidence="9">
    <location>
        <begin position="503"/>
        <end position="512"/>
    </location>
</feature>
<evidence type="ECO:0000256" key="2">
    <source>
        <dbReference type="ARBA" id="ARBA00012251"/>
    </source>
</evidence>
<evidence type="ECO:0000256" key="7">
    <source>
        <dbReference type="ARBA" id="ARBA00022786"/>
    </source>
</evidence>
<dbReference type="EC" id="2.3.2.31" evidence="2"/>
<sequence length="512" mass="57088">MLLQIIASVAVAIVILLSWRGSPVLMGLIKLMRFFSGTSTTEDNGQEATDAGQEERLSVLVQTEPVECIVCCSTDEITLKSSLCDHTACKGCWLRFFCTQIESFKLAQITCVGCRDVISPDSVCRLLYSAISEQKEGLAKNPAKPQDHSSEEEDIKPQHCELVLRRYEDFLLRRALMSESNIRWCPSGCGYGFIANGFENCPKVTCQHPSCKGLEFCCNCQMPWYNAVSEKMSEDGVVKWVQSHKCNAVEPPSPSSPTAGFWDIWEESRGKISESMKQVIVKGKEIMTNQGIMTVKRCPHCLTLIHKIEDGSCNSMTCSVCGNEFCWLCLSKNVVGHFSSGRCPQWGSPDTRPSRRAVLLFVLMTSPLFILLLICLLMVINLLAVPTIGLALFAKSSLPADPTLRFVVATSICLAYWLCAPWIYSFGMAFYFPVLTTTWFVLSGAFYLCEKPGEVVRVDISMLEPASIYGREDLDKAVDERQGDHHQQQQQEQEQEMQGADGTDDRVQTSSQ</sequence>
<feature type="region of interest" description="Disordered" evidence="9">
    <location>
        <begin position="478"/>
        <end position="512"/>
    </location>
</feature>
<dbReference type="AlphaFoldDB" id="A0AAV2TME0"/>
<feature type="compositionally biased region" description="Basic and acidic residues" evidence="9">
    <location>
        <begin position="478"/>
        <end position="487"/>
    </location>
</feature>
<dbReference type="InterPro" id="IPR002867">
    <property type="entry name" value="IBR_dom"/>
</dbReference>
<evidence type="ECO:0000256" key="8">
    <source>
        <dbReference type="ARBA" id="ARBA00022833"/>
    </source>
</evidence>
<dbReference type="Gene3D" id="1.20.120.1750">
    <property type="match status" value="1"/>
</dbReference>
<evidence type="ECO:0000256" key="6">
    <source>
        <dbReference type="ARBA" id="ARBA00022771"/>
    </source>
</evidence>
<dbReference type="SMART" id="SM00647">
    <property type="entry name" value="IBR"/>
    <property type="match status" value="2"/>
</dbReference>
<dbReference type="PANTHER" id="PTHR11685">
    <property type="entry name" value="RBR FAMILY RING FINGER AND IBR DOMAIN-CONTAINING"/>
    <property type="match status" value="1"/>
</dbReference>
<comment type="caution">
    <text evidence="12">The sequence shown here is derived from an EMBL/GenBank/DDBJ whole genome shotgun (WGS) entry which is preliminary data.</text>
</comment>
<evidence type="ECO:0000256" key="3">
    <source>
        <dbReference type="ARBA" id="ARBA00022679"/>
    </source>
</evidence>
<dbReference type="SUPFAM" id="SSF57850">
    <property type="entry name" value="RING/U-box"/>
    <property type="match status" value="3"/>
</dbReference>
<evidence type="ECO:0000256" key="9">
    <source>
        <dbReference type="SAM" id="MobiDB-lite"/>
    </source>
</evidence>
<accession>A0AAV2TME0</accession>
<evidence type="ECO:0000256" key="5">
    <source>
        <dbReference type="ARBA" id="ARBA00022737"/>
    </source>
</evidence>
<dbReference type="Proteomes" id="UP001497525">
    <property type="component" value="Unassembled WGS sequence"/>
</dbReference>
<dbReference type="Pfam" id="PF01485">
    <property type="entry name" value="IBR"/>
    <property type="match status" value="1"/>
</dbReference>
<feature type="transmembrane region" description="Helical" evidence="10">
    <location>
        <begin position="404"/>
        <end position="424"/>
    </location>
</feature>
<dbReference type="InterPro" id="IPR044066">
    <property type="entry name" value="TRIAD_supradom"/>
</dbReference>
<keyword evidence="10" id="KW-0472">Membrane</keyword>
<proteinExistence type="predicted"/>
<keyword evidence="7" id="KW-0833">Ubl conjugation pathway</keyword>
<evidence type="ECO:0000256" key="4">
    <source>
        <dbReference type="ARBA" id="ARBA00022723"/>
    </source>
</evidence>
<feature type="compositionally biased region" description="Low complexity" evidence="9">
    <location>
        <begin position="488"/>
        <end position="498"/>
    </location>
</feature>
<evidence type="ECO:0000256" key="10">
    <source>
        <dbReference type="SAM" id="Phobius"/>
    </source>
</evidence>
<evidence type="ECO:0000256" key="1">
    <source>
        <dbReference type="ARBA" id="ARBA00001798"/>
    </source>
</evidence>
<dbReference type="InterPro" id="IPR031127">
    <property type="entry name" value="E3_UB_ligase_RBR"/>
</dbReference>
<evidence type="ECO:0000313" key="13">
    <source>
        <dbReference type="Proteomes" id="UP001497525"/>
    </source>
</evidence>
<evidence type="ECO:0000259" key="11">
    <source>
        <dbReference type="PROSITE" id="PS51873"/>
    </source>
</evidence>
<feature type="transmembrane region" description="Helical" evidence="10">
    <location>
        <begin position="430"/>
        <end position="449"/>
    </location>
</feature>
<dbReference type="GO" id="GO:0061630">
    <property type="term" value="F:ubiquitin protein ligase activity"/>
    <property type="evidence" value="ECO:0007669"/>
    <property type="project" value="UniProtKB-EC"/>
</dbReference>
<keyword evidence="8" id="KW-0862">Zinc</keyword>
<keyword evidence="10" id="KW-0812">Transmembrane</keyword>